<evidence type="ECO:0000256" key="1">
    <source>
        <dbReference type="SAM" id="Phobius"/>
    </source>
</evidence>
<protein>
    <submittedName>
        <fullName evidence="2">Uncharacterized protein</fullName>
    </submittedName>
</protein>
<feature type="transmembrane region" description="Helical" evidence="1">
    <location>
        <begin position="32"/>
        <end position="57"/>
    </location>
</feature>
<evidence type="ECO:0000313" key="3">
    <source>
        <dbReference type="Proteomes" id="UP000192596"/>
    </source>
</evidence>
<dbReference type="EMBL" id="NAJO01000014">
    <property type="protein sequence ID" value="OQO07617.1"/>
    <property type="molecule type" value="Genomic_DNA"/>
</dbReference>
<keyword evidence="1" id="KW-1133">Transmembrane helix</keyword>
<dbReference type="InParanoid" id="A0A1V8T882"/>
<organism evidence="2 3">
    <name type="scientific">Cryoendolithus antarcticus</name>
    <dbReference type="NCBI Taxonomy" id="1507870"/>
    <lineage>
        <taxon>Eukaryota</taxon>
        <taxon>Fungi</taxon>
        <taxon>Dikarya</taxon>
        <taxon>Ascomycota</taxon>
        <taxon>Pezizomycotina</taxon>
        <taxon>Dothideomycetes</taxon>
        <taxon>Dothideomycetidae</taxon>
        <taxon>Cladosporiales</taxon>
        <taxon>Cladosporiaceae</taxon>
        <taxon>Cryoendolithus</taxon>
    </lineage>
</organism>
<reference evidence="3" key="1">
    <citation type="submission" date="2017-03" db="EMBL/GenBank/DDBJ databases">
        <title>Genomes of endolithic fungi from Antarctica.</title>
        <authorList>
            <person name="Coleine C."/>
            <person name="Masonjones S."/>
            <person name="Stajich J.E."/>
        </authorList>
    </citation>
    <scope>NUCLEOTIDE SEQUENCE [LARGE SCALE GENOMIC DNA]</scope>
    <source>
        <strain evidence="3">CCFEE 5527</strain>
    </source>
</reference>
<evidence type="ECO:0000313" key="2">
    <source>
        <dbReference type="EMBL" id="OQO07617.1"/>
    </source>
</evidence>
<accession>A0A1V8T882</accession>
<dbReference type="Proteomes" id="UP000192596">
    <property type="component" value="Unassembled WGS sequence"/>
</dbReference>
<name>A0A1V8T882_9PEZI</name>
<keyword evidence="1" id="KW-0472">Membrane</keyword>
<sequence length="190" mass="21090">MDNTTLPALASPMQDAMTSSVLDMATDAALGAVIWATTIILVLLMSAVLVLYCSLAWHTARYTFARAFPDIASNDTRSAHYPDENLMAGVVVLLFLLNLTVVAINVSKAPSSTWSQHCWTLSRQMLWVHLSELVIVSTLALCVGFFMLLAWSTCKGHQGWDNWRQRRNAYKKARDIEDQLEGLEDGVEGK</sequence>
<keyword evidence="3" id="KW-1185">Reference proteome</keyword>
<gene>
    <name evidence="2" type="ORF">B0A48_07314</name>
</gene>
<feature type="transmembrane region" description="Helical" evidence="1">
    <location>
        <begin position="86"/>
        <end position="106"/>
    </location>
</feature>
<comment type="caution">
    <text evidence="2">The sequence shown here is derived from an EMBL/GenBank/DDBJ whole genome shotgun (WGS) entry which is preliminary data.</text>
</comment>
<feature type="transmembrane region" description="Helical" evidence="1">
    <location>
        <begin position="126"/>
        <end position="151"/>
    </location>
</feature>
<dbReference type="AlphaFoldDB" id="A0A1V8T882"/>
<proteinExistence type="predicted"/>
<keyword evidence="1" id="KW-0812">Transmembrane</keyword>